<evidence type="ECO:0000256" key="2">
    <source>
        <dbReference type="ARBA" id="ARBA00022603"/>
    </source>
</evidence>
<comment type="caution">
    <text evidence="7">The sequence shown here is derived from an EMBL/GenBank/DDBJ whole genome shotgun (WGS) entry which is preliminary data.</text>
</comment>
<keyword evidence="2" id="KW-0489">Methyltransferase</keyword>
<dbReference type="Proteomes" id="UP001189429">
    <property type="component" value="Unassembled WGS sequence"/>
</dbReference>
<sequence>MRIIGTAKPQELANLAWSCAHLLFEDPRLQQAIATASMALLPKFVPQDHSNLSWAFAVLREAHVPLLEAGATAVTERVPEFEPQHLVNTAWAFATLRRQDAPLLNAIAAEALRRSPGAFVMQGHASLAWAFSRLRCLHRPLLHAVASHAAASLAPRAGGPAHATVEEPYVGMVLWALCFLPDLEQAWGLLAAWGSTGRRLHGLSLGGAVAACQRQAWRLREAWLLEEHLVRGGLAAAAGAVAAALLCEAGEPRAALRVLRALGERGAFNAACSRVWAACGGAPGEFVPSAGGSGPARGEAYAKELRLLAHVLGTASAGDVGSVCAAVEGFGQEALPGSSQWLKVAGGAKAQVLADAALLAPSGGVVLEVGTYCGYSSARLAAARPPARRWGLPQVVTVEVDAAHAVIARNVLMFAGLHHRVEVLTGHSEDVLPWLTERLRCQASSHEARLAVDFAFLDQRGSRYEADLAALEEGRALSEGAVVVADNVLKPGAPLFLWHVCRGGAYSTRVLSVPEFAMGGVEDWMTVSTRLSDDGMPGAPGPPAPDALRALDKKADRMRSRAHAPDLGGGGIGFDEWAGFAAEMSQELGKAGFSAHSSVVAVEPSACARAAGSARAGEPSG</sequence>
<dbReference type="EC" id="2.1.1.6" evidence="1"/>
<reference evidence="7" key="1">
    <citation type="submission" date="2023-10" db="EMBL/GenBank/DDBJ databases">
        <authorList>
            <person name="Chen Y."/>
            <person name="Shah S."/>
            <person name="Dougan E. K."/>
            <person name="Thang M."/>
            <person name="Chan C."/>
        </authorList>
    </citation>
    <scope>NUCLEOTIDE SEQUENCE [LARGE SCALE GENOMIC DNA]</scope>
</reference>
<evidence type="ECO:0000256" key="5">
    <source>
        <dbReference type="ARBA" id="ARBA00022939"/>
    </source>
</evidence>
<dbReference type="InterPro" id="IPR002935">
    <property type="entry name" value="SAM_O-MeTrfase"/>
</dbReference>
<dbReference type="PANTHER" id="PTHR43836:SF2">
    <property type="entry name" value="CATECHOL O-METHYLTRANSFERASE 1-RELATED"/>
    <property type="match status" value="1"/>
</dbReference>
<proteinExistence type="inferred from homology"/>
<name>A0ABN9UBW9_9DINO</name>
<keyword evidence="4" id="KW-0949">S-adenosyl-L-methionine</keyword>
<evidence type="ECO:0000256" key="6">
    <source>
        <dbReference type="ARBA" id="ARBA00023453"/>
    </source>
</evidence>
<protein>
    <recommendedName>
        <fullName evidence="1">catechol O-methyltransferase</fullName>
        <ecNumber evidence="1">2.1.1.6</ecNumber>
    </recommendedName>
</protein>
<dbReference type="Gene3D" id="3.40.50.150">
    <property type="entry name" value="Vaccinia Virus protein VP39"/>
    <property type="match status" value="1"/>
</dbReference>
<dbReference type="SUPFAM" id="SSF53335">
    <property type="entry name" value="S-adenosyl-L-methionine-dependent methyltransferases"/>
    <property type="match status" value="1"/>
</dbReference>
<keyword evidence="3" id="KW-0808">Transferase</keyword>
<keyword evidence="5" id="KW-0128">Catecholamine metabolism</keyword>
<keyword evidence="8" id="KW-1185">Reference proteome</keyword>
<dbReference type="PANTHER" id="PTHR43836">
    <property type="entry name" value="CATECHOL O-METHYLTRANSFERASE 1-RELATED"/>
    <property type="match status" value="1"/>
</dbReference>
<evidence type="ECO:0000313" key="8">
    <source>
        <dbReference type="Proteomes" id="UP001189429"/>
    </source>
</evidence>
<organism evidence="7 8">
    <name type="scientific">Prorocentrum cordatum</name>
    <dbReference type="NCBI Taxonomy" id="2364126"/>
    <lineage>
        <taxon>Eukaryota</taxon>
        <taxon>Sar</taxon>
        <taxon>Alveolata</taxon>
        <taxon>Dinophyceae</taxon>
        <taxon>Prorocentrales</taxon>
        <taxon>Prorocentraceae</taxon>
        <taxon>Prorocentrum</taxon>
    </lineage>
</organism>
<dbReference type="InterPro" id="IPR029063">
    <property type="entry name" value="SAM-dependent_MTases_sf"/>
</dbReference>
<evidence type="ECO:0000313" key="7">
    <source>
        <dbReference type="EMBL" id="CAK0856138.1"/>
    </source>
</evidence>
<dbReference type="EMBL" id="CAUYUJ010015608">
    <property type="protein sequence ID" value="CAK0856138.1"/>
    <property type="molecule type" value="Genomic_DNA"/>
</dbReference>
<evidence type="ECO:0000256" key="3">
    <source>
        <dbReference type="ARBA" id="ARBA00022679"/>
    </source>
</evidence>
<dbReference type="Pfam" id="PF13578">
    <property type="entry name" value="Methyltransf_24"/>
    <property type="match status" value="1"/>
</dbReference>
<evidence type="ECO:0000256" key="4">
    <source>
        <dbReference type="ARBA" id="ARBA00022691"/>
    </source>
</evidence>
<accession>A0ABN9UBW9</accession>
<dbReference type="PROSITE" id="PS51682">
    <property type="entry name" value="SAM_OMT_I"/>
    <property type="match status" value="1"/>
</dbReference>
<gene>
    <name evidence="7" type="ORF">PCOR1329_LOCUS46600</name>
</gene>
<comment type="similarity">
    <text evidence="6">Belongs to the class I-like SAM-binding methyltransferase superfamily. Cation-dependent O-methyltransferase family.</text>
</comment>
<evidence type="ECO:0000256" key="1">
    <source>
        <dbReference type="ARBA" id="ARBA00012880"/>
    </source>
</evidence>